<evidence type="ECO:0000256" key="5">
    <source>
        <dbReference type="ARBA" id="ARBA00023242"/>
    </source>
</evidence>
<sequence length="381" mass="42135">MLSEALPCFQLLRMGPASPGDSPNRDLYTFRPARPSCTYRLGRRAEVCDVVLVSEENPALVSRIHAEIHAERDSDSTAGEWRVGLVDYSTHGTYVNAVRVPHGQRVDLNDGDLLTFGHPSPVPEGCALPLPHGNSEFYFLFQKVHVRPQDFAAITEPKAPWASSCGFRPVLPSGNHRIRPLSRHSPTALSCRSKATLILSSIGSLSKLKPQPFTFSLGRGRCTEPPAQPKTSRNRRKSAHTLLPELEDEITRLEEEQPTPGKEQRLGGYAHCHSALRLQQRVPEESQNLQEDEGPPKLHVTPSGKRRGRPRKNPLGSTCQVFSQTLSTSEPCAAPRCHLPQDEMVEWVQCDGCDAWFHVACVGCSYSAVKEAEFCCSACRS</sequence>
<keyword evidence="10" id="KW-1185">Reference proteome</keyword>
<keyword evidence="4" id="KW-0862">Zinc</keyword>
<dbReference type="SUPFAM" id="SSF49879">
    <property type="entry name" value="SMAD/FHA domain"/>
    <property type="match status" value="1"/>
</dbReference>
<dbReference type="GO" id="GO:0008270">
    <property type="term" value="F:zinc ion binding"/>
    <property type="evidence" value="ECO:0007669"/>
    <property type="project" value="UniProtKB-KW"/>
</dbReference>
<dbReference type="InterPro" id="IPR008984">
    <property type="entry name" value="SMAD_FHA_dom_sf"/>
</dbReference>
<dbReference type="InterPro" id="IPR013083">
    <property type="entry name" value="Znf_RING/FYVE/PHD"/>
</dbReference>
<feature type="region of interest" description="Disordered" evidence="7">
    <location>
        <begin position="283"/>
        <end position="317"/>
    </location>
</feature>
<feature type="domain" description="FHA" evidence="8">
    <location>
        <begin position="39"/>
        <end position="100"/>
    </location>
</feature>
<comment type="function">
    <text evidence="6">Potential transcription factor that may play a role in the regulation of genes involved in cell cycle G1/S transition. May bind to regulatory elements of genes, including the promoter of the transcription factor FOXO1.</text>
</comment>
<evidence type="ECO:0000313" key="9">
    <source>
        <dbReference type="Ensembl" id="ENSPMRP00000000557.1"/>
    </source>
</evidence>
<reference evidence="9" key="3">
    <citation type="submission" date="2025-09" db="UniProtKB">
        <authorList>
            <consortium name="Ensembl"/>
        </authorList>
    </citation>
    <scope>IDENTIFICATION</scope>
</reference>
<dbReference type="SMART" id="SM00249">
    <property type="entry name" value="PHD"/>
    <property type="match status" value="1"/>
</dbReference>
<dbReference type="InterPro" id="IPR001965">
    <property type="entry name" value="Znf_PHD"/>
</dbReference>
<organism evidence="9 10">
    <name type="scientific">Podarcis muralis</name>
    <name type="common">Wall lizard</name>
    <name type="synonym">Lacerta muralis</name>
    <dbReference type="NCBI Taxonomy" id="64176"/>
    <lineage>
        <taxon>Eukaryota</taxon>
        <taxon>Metazoa</taxon>
        <taxon>Chordata</taxon>
        <taxon>Craniata</taxon>
        <taxon>Vertebrata</taxon>
        <taxon>Euteleostomi</taxon>
        <taxon>Lepidosauria</taxon>
        <taxon>Squamata</taxon>
        <taxon>Bifurcata</taxon>
        <taxon>Unidentata</taxon>
        <taxon>Episquamata</taxon>
        <taxon>Laterata</taxon>
        <taxon>Lacertibaenia</taxon>
        <taxon>Lacertidae</taxon>
        <taxon>Podarcis</taxon>
    </lineage>
</organism>
<dbReference type="PANTHER" id="PTHR15464">
    <property type="entry name" value="TRANSCRIPTION FACTOR 19"/>
    <property type="match status" value="1"/>
</dbReference>
<comment type="subcellular location">
    <subcellularLocation>
        <location evidence="1">Nucleus</location>
    </subcellularLocation>
</comment>
<dbReference type="CTD" id="6941"/>
<keyword evidence="3" id="KW-0863">Zinc-finger</keyword>
<dbReference type="GeneID" id="114591996"/>
<evidence type="ECO:0000259" key="8">
    <source>
        <dbReference type="PROSITE" id="PS50006"/>
    </source>
</evidence>
<dbReference type="Gene3D" id="2.60.200.20">
    <property type="match status" value="1"/>
</dbReference>
<evidence type="ECO:0000313" key="10">
    <source>
        <dbReference type="Proteomes" id="UP000472272"/>
    </source>
</evidence>
<evidence type="ECO:0000256" key="3">
    <source>
        <dbReference type="ARBA" id="ARBA00022771"/>
    </source>
</evidence>
<dbReference type="OrthoDB" id="436852at2759"/>
<evidence type="ECO:0000256" key="6">
    <source>
        <dbReference type="ARBA" id="ARBA00093325"/>
    </source>
</evidence>
<dbReference type="SUPFAM" id="SSF57903">
    <property type="entry name" value="FYVE/PHD zinc finger"/>
    <property type="match status" value="1"/>
</dbReference>
<dbReference type="AlphaFoldDB" id="A0A670HNH9"/>
<dbReference type="InterPro" id="IPR011011">
    <property type="entry name" value="Znf_FYVE_PHD"/>
</dbReference>
<proteinExistence type="predicted"/>
<dbReference type="Pfam" id="PF00498">
    <property type="entry name" value="FHA"/>
    <property type="match status" value="1"/>
</dbReference>
<dbReference type="RefSeq" id="XP_028575621.1">
    <property type="nucleotide sequence ID" value="XM_028719788.1"/>
</dbReference>
<evidence type="ECO:0000256" key="4">
    <source>
        <dbReference type="ARBA" id="ARBA00022833"/>
    </source>
</evidence>
<evidence type="ECO:0000256" key="2">
    <source>
        <dbReference type="ARBA" id="ARBA00022723"/>
    </source>
</evidence>
<dbReference type="KEGG" id="pmua:114591996"/>
<dbReference type="PROSITE" id="PS50006">
    <property type="entry name" value="FHA_DOMAIN"/>
    <property type="match status" value="1"/>
</dbReference>
<evidence type="ECO:0000256" key="7">
    <source>
        <dbReference type="SAM" id="MobiDB-lite"/>
    </source>
</evidence>
<evidence type="ECO:0000256" key="1">
    <source>
        <dbReference type="ARBA" id="ARBA00004123"/>
    </source>
</evidence>
<dbReference type="PANTHER" id="PTHR15464:SF1">
    <property type="entry name" value="TRANSCRIPTION FACTOR 19"/>
    <property type="match status" value="1"/>
</dbReference>
<protein>
    <submittedName>
        <fullName evidence="9">Transcription factor 19</fullName>
    </submittedName>
</protein>
<feature type="region of interest" description="Disordered" evidence="7">
    <location>
        <begin position="215"/>
        <end position="267"/>
    </location>
</feature>
<keyword evidence="2" id="KW-0479">Metal-binding</keyword>
<reference evidence="9" key="2">
    <citation type="submission" date="2025-08" db="UniProtKB">
        <authorList>
            <consortium name="Ensembl"/>
        </authorList>
    </citation>
    <scope>IDENTIFICATION</scope>
</reference>
<name>A0A670HNH9_PODMU</name>
<reference evidence="9 10" key="1">
    <citation type="journal article" date="2019" name="Proc. Natl. Acad. Sci. U.S.A.">
        <title>Regulatory changes in pterin and carotenoid genes underlie balanced color polymorphisms in the wall lizard.</title>
        <authorList>
            <person name="Andrade P."/>
            <person name="Pinho C."/>
            <person name="Perez I de Lanuza G."/>
            <person name="Afonso S."/>
            <person name="Brejcha J."/>
            <person name="Rubin C.J."/>
            <person name="Wallerman O."/>
            <person name="Pereira P."/>
            <person name="Sabatino S.J."/>
            <person name="Bellati A."/>
            <person name="Pellitteri-Rosa D."/>
            <person name="Bosakova Z."/>
            <person name="Bunikis I."/>
            <person name="Carretero M.A."/>
            <person name="Feiner N."/>
            <person name="Marsik P."/>
            <person name="Pauperio F."/>
            <person name="Salvi D."/>
            <person name="Soler L."/>
            <person name="While G.M."/>
            <person name="Uller T."/>
            <person name="Font E."/>
            <person name="Andersson L."/>
            <person name="Carneiro M."/>
        </authorList>
    </citation>
    <scope>NUCLEOTIDE SEQUENCE</scope>
</reference>
<accession>A0A670HNH9</accession>
<dbReference type="Ensembl" id="ENSPMRT00000000584.1">
    <property type="protein sequence ID" value="ENSPMRP00000000557.1"/>
    <property type="gene ID" value="ENSPMRG00000000417.1"/>
</dbReference>
<keyword evidence="5" id="KW-0539">Nucleus</keyword>
<dbReference type="GO" id="GO:0010468">
    <property type="term" value="P:regulation of gene expression"/>
    <property type="evidence" value="ECO:0007669"/>
    <property type="project" value="InterPro"/>
</dbReference>
<dbReference type="SMART" id="SM00240">
    <property type="entry name" value="FHA"/>
    <property type="match status" value="1"/>
</dbReference>
<dbReference type="InterPro" id="IPR000253">
    <property type="entry name" value="FHA_dom"/>
</dbReference>
<gene>
    <name evidence="9" type="primary">TCF19</name>
</gene>
<dbReference type="Proteomes" id="UP000472272">
    <property type="component" value="Chromosome 2"/>
</dbReference>
<dbReference type="GeneTree" id="ENSGT00390000015391"/>
<dbReference type="GO" id="GO:0005634">
    <property type="term" value="C:nucleus"/>
    <property type="evidence" value="ECO:0007669"/>
    <property type="project" value="UniProtKB-SubCell"/>
</dbReference>
<dbReference type="Gene3D" id="3.30.40.10">
    <property type="entry name" value="Zinc/RING finger domain, C3HC4 (zinc finger)"/>
    <property type="match status" value="1"/>
</dbReference>
<dbReference type="OMA" id="MQFNRFH"/>
<dbReference type="InterPro" id="IPR042803">
    <property type="entry name" value="TCF19"/>
</dbReference>
<dbReference type="CDD" id="cd22685">
    <property type="entry name" value="FHA_TCF19"/>
    <property type="match status" value="1"/>
</dbReference>